<dbReference type="InterPro" id="IPR009069">
    <property type="entry name" value="Cys_alpha_HP_mot_SF"/>
</dbReference>
<dbReference type="Proteomes" id="UP000054560">
    <property type="component" value="Unassembled WGS sequence"/>
</dbReference>
<evidence type="ECO:0000313" key="1">
    <source>
        <dbReference type="EMBL" id="KNC79386.1"/>
    </source>
</evidence>
<dbReference type="AlphaFoldDB" id="A0A0L0FS07"/>
<keyword evidence="2" id="KW-1185">Reference proteome</keyword>
<gene>
    <name evidence="1" type="ORF">SARC_08222</name>
</gene>
<dbReference type="GeneID" id="25908726"/>
<dbReference type="RefSeq" id="XP_014153288.1">
    <property type="nucleotide sequence ID" value="XM_014297813.1"/>
</dbReference>
<organism evidence="1 2">
    <name type="scientific">Sphaeroforma arctica JP610</name>
    <dbReference type="NCBI Taxonomy" id="667725"/>
    <lineage>
        <taxon>Eukaryota</taxon>
        <taxon>Ichthyosporea</taxon>
        <taxon>Ichthyophonida</taxon>
        <taxon>Sphaeroforma</taxon>
    </lineage>
</organism>
<accession>A0A0L0FS07</accession>
<feature type="non-terminal residue" evidence="1">
    <location>
        <position position="1"/>
    </location>
</feature>
<dbReference type="SUPFAM" id="SSF47072">
    <property type="entry name" value="Cysteine alpha-hairpin motif"/>
    <property type="match status" value="1"/>
</dbReference>
<dbReference type="EMBL" id="KQ242316">
    <property type="protein sequence ID" value="KNC79386.1"/>
    <property type="molecule type" value="Genomic_DNA"/>
</dbReference>
<reference evidence="1 2" key="1">
    <citation type="submission" date="2011-02" db="EMBL/GenBank/DDBJ databases">
        <title>The Genome Sequence of Sphaeroforma arctica JP610.</title>
        <authorList>
            <consortium name="The Broad Institute Genome Sequencing Platform"/>
            <person name="Russ C."/>
            <person name="Cuomo C."/>
            <person name="Young S.K."/>
            <person name="Zeng Q."/>
            <person name="Gargeya S."/>
            <person name="Alvarado L."/>
            <person name="Berlin A."/>
            <person name="Chapman S.B."/>
            <person name="Chen Z."/>
            <person name="Freedman E."/>
            <person name="Gellesch M."/>
            <person name="Goldberg J."/>
            <person name="Griggs A."/>
            <person name="Gujja S."/>
            <person name="Heilman E."/>
            <person name="Heiman D."/>
            <person name="Howarth C."/>
            <person name="Mehta T."/>
            <person name="Neiman D."/>
            <person name="Pearson M."/>
            <person name="Roberts A."/>
            <person name="Saif S."/>
            <person name="Shea T."/>
            <person name="Shenoy N."/>
            <person name="Sisk P."/>
            <person name="Stolte C."/>
            <person name="Sykes S."/>
            <person name="White J."/>
            <person name="Yandava C."/>
            <person name="Burger G."/>
            <person name="Gray M.W."/>
            <person name="Holland P.W.H."/>
            <person name="King N."/>
            <person name="Lang F.B.F."/>
            <person name="Roger A.J."/>
            <person name="Ruiz-Trillo I."/>
            <person name="Haas B."/>
            <person name="Nusbaum C."/>
            <person name="Birren B."/>
        </authorList>
    </citation>
    <scope>NUCLEOTIDE SEQUENCE [LARGE SCALE GENOMIC DNA]</scope>
    <source>
        <strain evidence="1 2">JP610</strain>
    </source>
</reference>
<proteinExistence type="predicted"/>
<evidence type="ECO:0000313" key="2">
    <source>
        <dbReference type="Proteomes" id="UP000054560"/>
    </source>
</evidence>
<protein>
    <recommendedName>
        <fullName evidence="3">CHCH domain-containing protein</fullName>
    </recommendedName>
</protein>
<sequence>INNINTNIVCGLRRSGRFAIQLRNTHLLLNLIHKHKRTIARFCTMGKGRYLPLKVDKVRHLKKRVPKVDPCVVEMQALITCMASNAMNDKQCTTETAAYLHCSRQKNVRPQTIRDLNYKLRKLNTPK</sequence>
<evidence type="ECO:0008006" key="3">
    <source>
        <dbReference type="Google" id="ProtNLM"/>
    </source>
</evidence>
<name>A0A0L0FS07_9EUKA</name>